<dbReference type="Pfam" id="PF01261">
    <property type="entry name" value="AP_endonuc_2"/>
    <property type="match status" value="1"/>
</dbReference>
<dbReference type="KEGG" id="bpb:bpr_I1684"/>
<gene>
    <name evidence="2" type="ordered locus">bpr_I1684</name>
</gene>
<dbReference type="InterPro" id="IPR036237">
    <property type="entry name" value="Xyl_isomerase-like_sf"/>
</dbReference>
<dbReference type="GO" id="GO:0016853">
    <property type="term" value="F:isomerase activity"/>
    <property type="evidence" value="ECO:0007669"/>
    <property type="project" value="UniProtKB-KW"/>
</dbReference>
<name>E0RXJ4_BUTPB</name>
<dbReference type="Proteomes" id="UP000001299">
    <property type="component" value="Chromosome 1"/>
</dbReference>
<keyword evidence="3" id="KW-1185">Reference proteome</keyword>
<keyword evidence="2" id="KW-0413">Isomerase</keyword>
<dbReference type="HOGENOM" id="CLU_059523_1_1_9"/>
<accession>E0RXJ4</accession>
<evidence type="ECO:0000313" key="3">
    <source>
        <dbReference type="Proteomes" id="UP000001299"/>
    </source>
</evidence>
<dbReference type="eggNOG" id="COG1082">
    <property type="taxonomic scope" value="Bacteria"/>
</dbReference>
<reference evidence="2 3" key="1">
    <citation type="journal article" date="2010" name="PLoS ONE">
        <title>The glycobiome of the rumen bacterium Butyrivibrio proteoclasticus B316(T) highlights adaptation to a polysaccharide-rich environment.</title>
        <authorList>
            <person name="Kelly W.J."/>
            <person name="Leahy S.C."/>
            <person name="Altermann E."/>
            <person name="Yeoman C.J."/>
            <person name="Dunne J.C."/>
            <person name="Kong Z."/>
            <person name="Pacheco D.M."/>
            <person name="Li D."/>
            <person name="Noel S.J."/>
            <person name="Moon C.D."/>
            <person name="Cookson A.L."/>
            <person name="Attwood G.T."/>
        </authorList>
    </citation>
    <scope>NUCLEOTIDE SEQUENCE [LARGE SCALE GENOMIC DNA]</scope>
    <source>
        <strain evidence="3">ATCC 51982 / DSM 14932 / B316</strain>
    </source>
</reference>
<organism evidence="2 3">
    <name type="scientific">Butyrivibrio proteoclasticus (strain ATCC 51982 / DSM 14932 / B316)</name>
    <name type="common">Clostridium proteoclasticum</name>
    <dbReference type="NCBI Taxonomy" id="515622"/>
    <lineage>
        <taxon>Bacteria</taxon>
        <taxon>Bacillati</taxon>
        <taxon>Bacillota</taxon>
        <taxon>Clostridia</taxon>
        <taxon>Lachnospirales</taxon>
        <taxon>Lachnospiraceae</taxon>
        <taxon>Butyrivibrio</taxon>
    </lineage>
</organism>
<evidence type="ECO:0000259" key="1">
    <source>
        <dbReference type="Pfam" id="PF01261"/>
    </source>
</evidence>
<protein>
    <submittedName>
        <fullName evidence="2">Sugar phosphate isomerase/epimerase</fullName>
    </submittedName>
</protein>
<dbReference type="EMBL" id="CP001810">
    <property type="protein sequence ID" value="ADL34421.1"/>
    <property type="molecule type" value="Genomic_DNA"/>
</dbReference>
<dbReference type="RefSeq" id="WP_013281075.1">
    <property type="nucleotide sequence ID" value="NC_014387.1"/>
</dbReference>
<dbReference type="SUPFAM" id="SSF51658">
    <property type="entry name" value="Xylose isomerase-like"/>
    <property type="match status" value="1"/>
</dbReference>
<evidence type="ECO:0000313" key="2">
    <source>
        <dbReference type="EMBL" id="ADL34421.1"/>
    </source>
</evidence>
<proteinExistence type="predicted"/>
<dbReference type="Gene3D" id="3.20.20.150">
    <property type="entry name" value="Divalent-metal-dependent TIM barrel enzymes"/>
    <property type="match status" value="1"/>
</dbReference>
<dbReference type="InterPro" id="IPR013022">
    <property type="entry name" value="Xyl_isomerase-like_TIM-brl"/>
</dbReference>
<dbReference type="AlphaFoldDB" id="E0RXJ4"/>
<dbReference type="STRING" id="515622.bpr_I1684"/>
<dbReference type="PANTHER" id="PTHR12110">
    <property type="entry name" value="HYDROXYPYRUVATE ISOMERASE"/>
    <property type="match status" value="1"/>
</dbReference>
<sequence length="292" mass="32408">MKDTVLTGVQQIMIGSRCNSFESALSTLQSIKSAGYDGIELNDFMIKPTPFIVRLLTKFAGMPTGNGGKLDWKKLISESGLKVISLHSYLNSIEENPEAVAKEAMSFGTDTVVITGMYRFDYGNASEVKKLAERLNKAGEALLPYGVKLLYHNHNVELQKVSEEKTALDFIAMNTDPRYVNFELDTYWLADGGADVTALVKKLSDRMVMWHINDRGCRKQGPFITPILKEDAAELGTGNMALGSILETVQEAAKVKAIVLETHKNWIDNDPIKSLTLSAQWFKKNKLSPTLQ</sequence>
<dbReference type="InterPro" id="IPR050312">
    <property type="entry name" value="IolE/XylAMocC-like"/>
</dbReference>
<dbReference type="PANTHER" id="PTHR12110:SF41">
    <property type="entry name" value="INOSOSE DEHYDRATASE"/>
    <property type="match status" value="1"/>
</dbReference>
<feature type="domain" description="Xylose isomerase-like TIM barrel" evidence="1">
    <location>
        <begin position="29"/>
        <end position="284"/>
    </location>
</feature>